<dbReference type="AlphaFoldDB" id="C0CSH0"/>
<keyword evidence="1" id="KW-1133">Transmembrane helix</keyword>
<reference evidence="2 3" key="1">
    <citation type="submission" date="2009-01" db="EMBL/GenBank/DDBJ databases">
        <authorList>
            <person name="Fulton L."/>
            <person name="Clifton S."/>
            <person name="Fulton B."/>
            <person name="Xu J."/>
            <person name="Minx P."/>
            <person name="Pepin K.H."/>
            <person name="Johnson M."/>
            <person name="Bhonagiri V."/>
            <person name="Nash W.E."/>
            <person name="Mardis E.R."/>
            <person name="Wilson R.K."/>
        </authorList>
    </citation>
    <scope>NUCLEOTIDE SEQUENCE [LARGE SCALE GENOMIC DNA]</scope>
    <source>
        <strain evidence="3">DSM 10507 / JCM 14656 / S5a33</strain>
    </source>
</reference>
<keyword evidence="1" id="KW-0812">Transmembrane</keyword>
<keyword evidence="3" id="KW-1185">Reference proteome</keyword>
<protein>
    <submittedName>
        <fullName evidence="2">Uncharacterized protein</fullName>
    </submittedName>
</protein>
<evidence type="ECO:0000313" key="3">
    <source>
        <dbReference type="Proteomes" id="UP000003100"/>
    </source>
</evidence>
<dbReference type="PATRIC" id="fig|476272.21.peg.521"/>
<organism evidence="2 3">
    <name type="scientific">Blautia hydrogenotrophica (strain DSM 10507 / JCM 14656 / S5a33)</name>
    <name type="common">Ruminococcus hydrogenotrophicus</name>
    <dbReference type="NCBI Taxonomy" id="476272"/>
    <lineage>
        <taxon>Bacteria</taxon>
        <taxon>Bacillati</taxon>
        <taxon>Bacillota</taxon>
        <taxon>Clostridia</taxon>
        <taxon>Lachnospirales</taxon>
        <taxon>Lachnospiraceae</taxon>
        <taxon>Blautia</taxon>
    </lineage>
</organism>
<dbReference type="Proteomes" id="UP000003100">
    <property type="component" value="Unassembled WGS sequence"/>
</dbReference>
<comment type="caution">
    <text evidence="2">The sequence shown here is derived from an EMBL/GenBank/DDBJ whole genome shotgun (WGS) entry which is preliminary data.</text>
</comment>
<gene>
    <name evidence="2" type="ORF">RUMHYD_03837</name>
</gene>
<keyword evidence="1" id="KW-0472">Membrane</keyword>
<sequence>MSLILVRISLKFSSPCSFILLLFRFLYYCTDKKKNIWPVL</sequence>
<dbReference type="EMBL" id="ACBZ01000208">
    <property type="protein sequence ID" value="EEG47287.1"/>
    <property type="molecule type" value="Genomic_DNA"/>
</dbReference>
<dbReference type="HOGENOM" id="CLU_3285696_0_0_9"/>
<name>C0CSH0_BLAHS</name>
<feature type="transmembrane region" description="Helical" evidence="1">
    <location>
        <begin position="12"/>
        <end position="30"/>
    </location>
</feature>
<evidence type="ECO:0000256" key="1">
    <source>
        <dbReference type="SAM" id="Phobius"/>
    </source>
</evidence>
<accession>C0CSH0</accession>
<reference evidence="2 3" key="2">
    <citation type="submission" date="2009-02" db="EMBL/GenBank/DDBJ databases">
        <title>Draft genome sequence of Blautia hydrogenotrophica DSM 10507 (Ruminococcus hydrogenotrophicus DSM 10507).</title>
        <authorList>
            <person name="Sudarsanam P."/>
            <person name="Ley R."/>
            <person name="Guruge J."/>
            <person name="Turnbaugh P.J."/>
            <person name="Mahowald M."/>
            <person name="Liep D."/>
            <person name="Gordon J."/>
        </authorList>
    </citation>
    <scope>NUCLEOTIDE SEQUENCE [LARGE SCALE GENOMIC DNA]</scope>
    <source>
        <strain evidence="3">DSM 10507 / JCM 14656 / S5a33</strain>
    </source>
</reference>
<evidence type="ECO:0000313" key="2">
    <source>
        <dbReference type="EMBL" id="EEG47287.1"/>
    </source>
</evidence>
<proteinExistence type="predicted"/>